<evidence type="ECO:0000313" key="3">
    <source>
        <dbReference type="Proteomes" id="UP000615446"/>
    </source>
</evidence>
<keyword evidence="1" id="KW-0472">Membrane</keyword>
<feature type="transmembrane region" description="Helical" evidence="1">
    <location>
        <begin position="72"/>
        <end position="94"/>
    </location>
</feature>
<evidence type="ECO:0000256" key="1">
    <source>
        <dbReference type="SAM" id="Phobius"/>
    </source>
</evidence>
<dbReference type="OrthoDB" id="2418596at2759"/>
<keyword evidence="1" id="KW-0812">Transmembrane</keyword>
<feature type="transmembrane region" description="Helical" evidence="1">
    <location>
        <begin position="12"/>
        <end position="32"/>
    </location>
</feature>
<comment type="caution">
    <text evidence="2">The sequence shown here is derived from an EMBL/GenBank/DDBJ whole genome shotgun (WGS) entry which is preliminary data.</text>
</comment>
<keyword evidence="1" id="KW-1133">Transmembrane helix</keyword>
<proteinExistence type="predicted"/>
<name>A0A8H3LZS6_9GLOM</name>
<evidence type="ECO:0000313" key="2">
    <source>
        <dbReference type="EMBL" id="GES97992.1"/>
    </source>
</evidence>
<feature type="transmembrane region" description="Helical" evidence="1">
    <location>
        <begin position="38"/>
        <end position="60"/>
    </location>
</feature>
<protein>
    <submittedName>
        <fullName evidence="2">Uncharacterized protein</fullName>
    </submittedName>
</protein>
<dbReference type="Proteomes" id="UP000615446">
    <property type="component" value="Unassembled WGS sequence"/>
</dbReference>
<sequence>MAINKCCCCIPLRAGVIIISIIWLLVGAYQTIRGIINLVSLPGTDVTIGAAFGLFVVICANKSRMLLIYSKIAYCIAAIQIISNILDIIAIALFNKEMEKICQEFSSFQSNNSCSTINKASLAYGIIITIIVAIFVIYFAIVISAYAHRKRENEDANKDNNPPYY</sequence>
<organism evidence="2 3">
    <name type="scientific">Rhizophagus clarus</name>
    <dbReference type="NCBI Taxonomy" id="94130"/>
    <lineage>
        <taxon>Eukaryota</taxon>
        <taxon>Fungi</taxon>
        <taxon>Fungi incertae sedis</taxon>
        <taxon>Mucoromycota</taxon>
        <taxon>Glomeromycotina</taxon>
        <taxon>Glomeromycetes</taxon>
        <taxon>Glomerales</taxon>
        <taxon>Glomeraceae</taxon>
        <taxon>Rhizophagus</taxon>
    </lineage>
</organism>
<feature type="transmembrane region" description="Helical" evidence="1">
    <location>
        <begin position="122"/>
        <end position="147"/>
    </location>
</feature>
<gene>
    <name evidence="2" type="ORF">RCL2_002455400</name>
</gene>
<reference evidence="2" key="1">
    <citation type="submission" date="2019-10" db="EMBL/GenBank/DDBJ databases">
        <title>Conservation and host-specific expression of non-tandemly repeated heterogenous ribosome RNA gene in arbuscular mycorrhizal fungi.</title>
        <authorList>
            <person name="Maeda T."/>
            <person name="Kobayashi Y."/>
            <person name="Nakagawa T."/>
            <person name="Ezawa T."/>
            <person name="Yamaguchi K."/>
            <person name="Bino T."/>
            <person name="Nishimoto Y."/>
            <person name="Shigenobu S."/>
            <person name="Kawaguchi M."/>
        </authorList>
    </citation>
    <scope>NUCLEOTIDE SEQUENCE</scope>
    <source>
        <strain evidence="2">HR1</strain>
    </source>
</reference>
<dbReference type="AlphaFoldDB" id="A0A8H3LZS6"/>
<dbReference type="EMBL" id="BLAL01000262">
    <property type="protein sequence ID" value="GES97992.1"/>
    <property type="molecule type" value="Genomic_DNA"/>
</dbReference>
<accession>A0A8H3LZS6</accession>